<reference evidence="4" key="1">
    <citation type="submission" date="2024-06" db="EMBL/GenBank/DDBJ databases">
        <authorList>
            <person name="Fan A."/>
            <person name="Zhang F.Y."/>
            <person name="Zhang L."/>
        </authorList>
    </citation>
    <scope>NUCLEOTIDE SEQUENCE</scope>
    <source>
        <strain evidence="4">Y61</strain>
    </source>
</reference>
<keyword evidence="2 4" id="KW-0012">Acyltransferase</keyword>
<dbReference type="RefSeq" id="WP_129928941.1">
    <property type="nucleotide sequence ID" value="NZ_CP159510.1"/>
</dbReference>
<gene>
    <name evidence="4" type="ORF">ABNN70_11585</name>
</gene>
<dbReference type="PANTHER" id="PTHR10434:SF11">
    <property type="entry name" value="1-ACYL-SN-GLYCEROL-3-PHOSPHATE ACYLTRANSFERASE"/>
    <property type="match status" value="1"/>
</dbReference>
<organism evidence="4">
    <name type="scientific">Sporolactobacillus sp. Y61</name>
    <dbReference type="NCBI Taxonomy" id="3160863"/>
    <lineage>
        <taxon>Bacteria</taxon>
        <taxon>Bacillati</taxon>
        <taxon>Bacillota</taxon>
        <taxon>Bacilli</taxon>
        <taxon>Bacillales</taxon>
        <taxon>Sporolactobacillaceae</taxon>
        <taxon>Sporolactobacillus</taxon>
    </lineage>
</organism>
<dbReference type="CDD" id="cd07989">
    <property type="entry name" value="LPLAT_AGPAT-like"/>
    <property type="match status" value="1"/>
</dbReference>
<protein>
    <submittedName>
        <fullName evidence="4">Lysophospholipid acyltransferase family protein</fullName>
    </submittedName>
</protein>
<proteinExistence type="predicted"/>
<accession>A0AAU8ICX3</accession>
<evidence type="ECO:0000259" key="3">
    <source>
        <dbReference type="SMART" id="SM00563"/>
    </source>
</evidence>
<evidence type="ECO:0000313" key="4">
    <source>
        <dbReference type="EMBL" id="XCJ16313.1"/>
    </source>
</evidence>
<keyword evidence="1" id="KW-0808">Transferase</keyword>
<dbReference type="SMART" id="SM00563">
    <property type="entry name" value="PlsC"/>
    <property type="match status" value="1"/>
</dbReference>
<dbReference type="InterPro" id="IPR002123">
    <property type="entry name" value="Plipid/glycerol_acylTrfase"/>
</dbReference>
<evidence type="ECO:0000256" key="1">
    <source>
        <dbReference type="ARBA" id="ARBA00022679"/>
    </source>
</evidence>
<name>A0AAU8ICX3_9BACL</name>
<feature type="domain" description="Phospholipid/glycerol acyltransferase" evidence="3">
    <location>
        <begin position="35"/>
        <end position="147"/>
    </location>
</feature>
<dbReference type="AlphaFoldDB" id="A0AAU8ICX3"/>
<dbReference type="SUPFAM" id="SSF69593">
    <property type="entry name" value="Glycerol-3-phosphate (1)-acyltransferase"/>
    <property type="match status" value="1"/>
</dbReference>
<dbReference type="PANTHER" id="PTHR10434">
    <property type="entry name" value="1-ACYL-SN-GLYCEROL-3-PHOSPHATE ACYLTRANSFERASE"/>
    <property type="match status" value="1"/>
</dbReference>
<sequence>MSLYSFGKPLVRWFYRLCFSISAEGTENIPDHGGVLICSNHISDFDPPFVGISISRELSFVAKSELFQIPLFGRLIRRLHAFPIKRGTGDRGAIRLAVHLLNDGHALLIFPEGHRNRDGHLKKGMSGAGFFATKTDAAVVPCAIIGKFKFRKKVKVVFGKPIDTNMMKGKNMRSAEASKIIMEHIQDLLNQYDNSPLAGPYA</sequence>
<dbReference type="GO" id="GO:0006654">
    <property type="term" value="P:phosphatidic acid biosynthetic process"/>
    <property type="evidence" value="ECO:0007669"/>
    <property type="project" value="TreeGrafter"/>
</dbReference>
<dbReference type="Pfam" id="PF01553">
    <property type="entry name" value="Acyltransferase"/>
    <property type="match status" value="1"/>
</dbReference>
<evidence type="ECO:0000256" key="2">
    <source>
        <dbReference type="ARBA" id="ARBA00023315"/>
    </source>
</evidence>
<dbReference type="GO" id="GO:0003841">
    <property type="term" value="F:1-acylglycerol-3-phosphate O-acyltransferase activity"/>
    <property type="evidence" value="ECO:0007669"/>
    <property type="project" value="TreeGrafter"/>
</dbReference>
<dbReference type="EMBL" id="CP159510">
    <property type="protein sequence ID" value="XCJ16313.1"/>
    <property type="molecule type" value="Genomic_DNA"/>
</dbReference>